<dbReference type="InterPro" id="IPR042089">
    <property type="entry name" value="Peptidase_M13_dom_2"/>
</dbReference>
<feature type="domain" description="Peptidase M13 N-terminal" evidence="4">
    <location>
        <begin position="836"/>
        <end position="1177"/>
    </location>
</feature>
<evidence type="ECO:0000259" key="4">
    <source>
        <dbReference type="Pfam" id="PF05649"/>
    </source>
</evidence>
<dbReference type="GO" id="GO:0005886">
    <property type="term" value="C:plasma membrane"/>
    <property type="evidence" value="ECO:0007669"/>
    <property type="project" value="TreeGrafter"/>
</dbReference>
<feature type="domain" description="Peptidase M13 N-terminal" evidence="4">
    <location>
        <begin position="80"/>
        <end position="416"/>
    </location>
</feature>
<dbReference type="PROSITE" id="PS51885">
    <property type="entry name" value="NEPRILYSIN"/>
    <property type="match status" value="2"/>
</dbReference>
<dbReference type="PROSITE" id="PS00289">
    <property type="entry name" value="PTX_1"/>
    <property type="match status" value="1"/>
</dbReference>
<reference evidence="5" key="1">
    <citation type="journal article" date="2020" name="Cell">
        <title>Large-Scale Comparative Analyses of Tick Genomes Elucidate Their Genetic Diversity and Vector Capacities.</title>
        <authorList>
            <consortium name="Tick Genome and Microbiome Consortium (TIGMIC)"/>
            <person name="Jia N."/>
            <person name="Wang J."/>
            <person name="Shi W."/>
            <person name="Du L."/>
            <person name="Sun Y."/>
            <person name="Zhan W."/>
            <person name="Jiang J.F."/>
            <person name="Wang Q."/>
            <person name="Zhang B."/>
            <person name="Ji P."/>
            <person name="Bell-Sakyi L."/>
            <person name="Cui X.M."/>
            <person name="Yuan T.T."/>
            <person name="Jiang B.G."/>
            <person name="Yang W.F."/>
            <person name="Lam T.T."/>
            <person name="Chang Q.C."/>
            <person name="Ding S.J."/>
            <person name="Wang X.J."/>
            <person name="Zhu J.G."/>
            <person name="Ruan X.D."/>
            <person name="Zhao L."/>
            <person name="Wei J.T."/>
            <person name="Ye R.Z."/>
            <person name="Que T.C."/>
            <person name="Du C.H."/>
            <person name="Zhou Y.H."/>
            <person name="Cheng J.X."/>
            <person name="Dai P.F."/>
            <person name="Guo W.B."/>
            <person name="Han X.H."/>
            <person name="Huang E.J."/>
            <person name="Li L.F."/>
            <person name="Wei W."/>
            <person name="Gao Y.C."/>
            <person name="Liu J.Z."/>
            <person name="Shao H.Z."/>
            <person name="Wang X."/>
            <person name="Wang C.C."/>
            <person name="Yang T.C."/>
            <person name="Huo Q.B."/>
            <person name="Li W."/>
            <person name="Chen H.Y."/>
            <person name="Chen S.E."/>
            <person name="Zhou L.G."/>
            <person name="Ni X.B."/>
            <person name="Tian J.H."/>
            <person name="Sheng Y."/>
            <person name="Liu T."/>
            <person name="Pan Y.S."/>
            <person name="Xia L.Y."/>
            <person name="Li J."/>
            <person name="Zhao F."/>
            <person name="Cao W.C."/>
        </authorList>
    </citation>
    <scope>NUCLEOTIDE SEQUENCE</scope>
    <source>
        <strain evidence="5">Rmic-2018</strain>
    </source>
</reference>
<dbReference type="Proteomes" id="UP000821866">
    <property type="component" value="Chromosome 2"/>
</dbReference>
<dbReference type="PANTHER" id="PTHR11733">
    <property type="entry name" value="ZINC METALLOPROTEASE FAMILY M13 NEPRILYSIN-RELATED"/>
    <property type="match status" value="1"/>
</dbReference>
<dbReference type="PANTHER" id="PTHR11733:SF241">
    <property type="entry name" value="GH26575P-RELATED"/>
    <property type="match status" value="1"/>
</dbReference>
<accession>A0A9J6EHP7</accession>
<reference evidence="5" key="2">
    <citation type="submission" date="2021-09" db="EMBL/GenBank/DDBJ databases">
        <authorList>
            <person name="Jia N."/>
            <person name="Wang J."/>
            <person name="Shi W."/>
            <person name="Du L."/>
            <person name="Sun Y."/>
            <person name="Zhan W."/>
            <person name="Jiang J."/>
            <person name="Wang Q."/>
            <person name="Zhang B."/>
            <person name="Ji P."/>
            <person name="Sakyi L.B."/>
            <person name="Cui X."/>
            <person name="Yuan T."/>
            <person name="Jiang B."/>
            <person name="Yang W."/>
            <person name="Lam T.T.-Y."/>
            <person name="Chang Q."/>
            <person name="Ding S."/>
            <person name="Wang X."/>
            <person name="Zhu J."/>
            <person name="Ruan X."/>
            <person name="Zhao L."/>
            <person name="Wei J."/>
            <person name="Que T."/>
            <person name="Du C."/>
            <person name="Cheng J."/>
            <person name="Dai P."/>
            <person name="Han X."/>
            <person name="Huang E."/>
            <person name="Gao Y."/>
            <person name="Liu J."/>
            <person name="Shao H."/>
            <person name="Ye R."/>
            <person name="Li L."/>
            <person name="Wei W."/>
            <person name="Wang X."/>
            <person name="Wang C."/>
            <person name="Huo Q."/>
            <person name="Li W."/>
            <person name="Guo W."/>
            <person name="Chen H."/>
            <person name="Chen S."/>
            <person name="Zhou L."/>
            <person name="Zhou L."/>
            <person name="Ni X."/>
            <person name="Tian J."/>
            <person name="Zhou Y."/>
            <person name="Sheng Y."/>
            <person name="Liu T."/>
            <person name="Pan Y."/>
            <person name="Xia L."/>
            <person name="Li J."/>
            <person name="Zhao F."/>
            <person name="Cao W."/>
        </authorList>
    </citation>
    <scope>NUCLEOTIDE SEQUENCE</scope>
    <source>
        <strain evidence="5">Rmic-2018</strain>
        <tissue evidence="5">Larvae</tissue>
    </source>
</reference>
<keyword evidence="6" id="KW-1185">Reference proteome</keyword>
<dbReference type="InterPro" id="IPR024079">
    <property type="entry name" value="MetalloPept_cat_dom_sf"/>
</dbReference>
<feature type="compositionally biased region" description="Polar residues" evidence="2">
    <location>
        <begin position="712"/>
        <end position="730"/>
    </location>
</feature>
<sequence>MSDMDSTQVTIKGDTTRAPKNYGARNVITSSAVATLLCTAFFVFYRWNLTKSYPEPLCSGPGCEEYARLLEEITNRSVKPCHDFHGFVCSHRRASQPRSGREYALRGFREHVVAAAVAMQPDTENPCPAALSAARFYKSCEDIVFEKKTETEELKNLLRDMGSEWPKLDIKPDLLKLVLRLSVIARWDMPLQVTAERNDDDGIVAIRIRPSKNFETAMKIRLQLARINRYKSHYYLLRESFHEEETRTIPFEKLQALENMVVPSLNRYFFVLSSHNYAQVELRNTKLLSPYLTSDVWNQTLTAVFGELTPRTLVRVENWAFLKSLFELKGRIGEDYASWYISWCAVILISSMTNSEAIQNAYTNSEKALNAHRDSCFDMTHQAFGHAFYAPHVGQLVSPNARLEVSQVNGRIRSALGIIATGWVPEDSVSALKASDSQKLYQEVFRSSPHRLESAFALNPNLTGALTVDWKLAMDALDGSVTSDIEPRFSRQQWHDLIVPANGSYQITLMPYLMELPLFHEDAPLSLKYAGLGFQIATALASMLFSTEGFGGDKIHSDRFFSRARCLEANRSRGFGDGYRQLLQIISLKTSWTAVTLARDTPNSVPQSTLSGFTDPQAFFVMWCYMECGTPMAQQFCNELLRLSPEFARAFSCSKGDPMVACLACSLPGEKSYDLGSLAINVITIIIAITTHITIVNQASAILHSPASSSAMKSGTASNPASQASASGQVSLRDEDVCRERHSGGSTSTKRHSVPQSIELHDALFETSNEGLLPSSEMAPIFEYYPSTVQREFTSAETPVAGSGRVPVRLLTECTSQACLQHEALVSSLLNASVAPCEDFYTHVCGSWSSDPGKLSVSVKALTTYQRRLSRQALLLPVPASGQTPKQKATKMFAACYNVVDKKVSYVESIRKVMVEAGLPWPHVDSHTDILHSIFAMSTWPIPVLFRIAFTNSVRGGGHLIIRSITLGVFAEHIWREKDEEQREEYFHVFKEYFKNEKYRRSITYNETVSLEKSVIPELGKSLIGTPKILRTHTSELNKMAPSIPLEAWQRELKRRFNTSSANVTIYGIRFFEAFFELHSTLGERVLKEYYGWFVAEAFLPYTNAHILREFHGGDERAMDEQIKFCLGFSGVTRYALDANYLKSTTDKKVLEQATQAGTRLKDAFHETVRRNSWFQESLATSPEVDRAEILLGILSKSGEKEWLPDMTDDAIRNLAALSSLSLASGMTENAPSSSSEKDQPKNSSLVPEEVANPPLTLAPYHFSFPFLMVDAPAYAIYAGVGSVLARLLFQHFFAAQQRWKSTTLEKLHEQMGCVYTADETIVLDQATRDDVVVATAATSTLWHAFLSAASPTGSNVSSPATDLDSQLPKLSERQLFFLILCHSTCGDPAGPMRCNVPLRNSKAFVETFSCQPGTPMHATHMCPVFR</sequence>
<dbReference type="VEuPathDB" id="VectorBase:LOC119172637"/>
<organism evidence="5 6">
    <name type="scientific">Rhipicephalus microplus</name>
    <name type="common">Cattle tick</name>
    <name type="synonym">Boophilus microplus</name>
    <dbReference type="NCBI Taxonomy" id="6941"/>
    <lineage>
        <taxon>Eukaryota</taxon>
        <taxon>Metazoa</taxon>
        <taxon>Ecdysozoa</taxon>
        <taxon>Arthropoda</taxon>
        <taxon>Chelicerata</taxon>
        <taxon>Arachnida</taxon>
        <taxon>Acari</taxon>
        <taxon>Parasitiformes</taxon>
        <taxon>Ixodida</taxon>
        <taxon>Ixodoidea</taxon>
        <taxon>Ixodidae</taxon>
        <taxon>Rhipicephalinae</taxon>
        <taxon>Rhipicephalus</taxon>
        <taxon>Boophilus</taxon>
    </lineage>
</organism>
<comment type="caution">
    <text evidence="5">The sequence shown here is derived from an EMBL/GenBank/DDBJ whole genome shotgun (WGS) entry which is preliminary data.</text>
</comment>
<dbReference type="SUPFAM" id="SSF55486">
    <property type="entry name" value="Metalloproteases ('zincins'), catalytic domain"/>
    <property type="match status" value="2"/>
</dbReference>
<evidence type="ECO:0000256" key="1">
    <source>
        <dbReference type="ARBA" id="ARBA00007357"/>
    </source>
</evidence>
<dbReference type="VEuPathDB" id="VectorBase:LOC119178558"/>
<protein>
    <recommendedName>
        <fullName evidence="4">Peptidase M13 N-terminal domain-containing protein</fullName>
    </recommendedName>
</protein>
<dbReference type="Pfam" id="PF05649">
    <property type="entry name" value="Peptidase_M13_N"/>
    <property type="match status" value="2"/>
</dbReference>
<comment type="similarity">
    <text evidence="1">Belongs to the peptidase M13 family.</text>
</comment>
<dbReference type="GO" id="GO:0004222">
    <property type="term" value="F:metalloendopeptidase activity"/>
    <property type="evidence" value="ECO:0007669"/>
    <property type="project" value="InterPro"/>
</dbReference>
<dbReference type="InterPro" id="IPR008753">
    <property type="entry name" value="Peptidase_M13_N"/>
</dbReference>
<keyword evidence="3" id="KW-0812">Transmembrane</keyword>
<feature type="region of interest" description="Disordered" evidence="2">
    <location>
        <begin position="712"/>
        <end position="753"/>
    </location>
</feature>
<feature type="region of interest" description="Disordered" evidence="2">
    <location>
        <begin position="1226"/>
        <end position="1249"/>
    </location>
</feature>
<dbReference type="InterPro" id="IPR000718">
    <property type="entry name" value="Peptidase_M13"/>
</dbReference>
<dbReference type="EMBL" id="JABSTU010000004">
    <property type="protein sequence ID" value="KAH8033653.1"/>
    <property type="molecule type" value="Genomic_DNA"/>
</dbReference>
<evidence type="ECO:0000313" key="6">
    <source>
        <dbReference type="Proteomes" id="UP000821866"/>
    </source>
</evidence>
<keyword evidence="3" id="KW-1133">Transmembrane helix</keyword>
<keyword evidence="3" id="KW-0472">Membrane</keyword>
<name>A0A9J6EHP7_RHIMP</name>
<gene>
    <name evidence="5" type="ORF">HPB51_014999</name>
</gene>
<evidence type="ECO:0000313" key="5">
    <source>
        <dbReference type="EMBL" id="KAH8033653.1"/>
    </source>
</evidence>
<evidence type="ECO:0000256" key="2">
    <source>
        <dbReference type="SAM" id="MobiDB-lite"/>
    </source>
</evidence>
<feature type="compositionally biased region" description="Basic and acidic residues" evidence="2">
    <location>
        <begin position="732"/>
        <end position="743"/>
    </location>
</feature>
<evidence type="ECO:0000256" key="3">
    <source>
        <dbReference type="SAM" id="Phobius"/>
    </source>
</evidence>
<dbReference type="Gene3D" id="3.40.390.10">
    <property type="entry name" value="Collagenase (Catalytic Domain)"/>
    <property type="match status" value="2"/>
</dbReference>
<dbReference type="GO" id="GO:0016485">
    <property type="term" value="P:protein processing"/>
    <property type="evidence" value="ECO:0007669"/>
    <property type="project" value="TreeGrafter"/>
</dbReference>
<proteinExistence type="inferred from homology"/>
<dbReference type="InterPro" id="IPR030476">
    <property type="entry name" value="Pentaxin_CS"/>
</dbReference>
<feature type="transmembrane region" description="Helical" evidence="3">
    <location>
        <begin position="27"/>
        <end position="47"/>
    </location>
</feature>
<dbReference type="Gene3D" id="1.10.1380.10">
    <property type="entry name" value="Neutral endopeptidase , domain2"/>
    <property type="match status" value="2"/>
</dbReference>